<feature type="transmembrane region" description="Helical" evidence="1">
    <location>
        <begin position="101"/>
        <end position="121"/>
    </location>
</feature>
<dbReference type="AlphaFoldDB" id="X6NQH3"/>
<organism evidence="3 4">
    <name type="scientific">Reticulomyxa filosa</name>
    <dbReference type="NCBI Taxonomy" id="46433"/>
    <lineage>
        <taxon>Eukaryota</taxon>
        <taxon>Sar</taxon>
        <taxon>Rhizaria</taxon>
        <taxon>Retaria</taxon>
        <taxon>Foraminifera</taxon>
        <taxon>Monothalamids</taxon>
        <taxon>Reticulomyxidae</taxon>
        <taxon>Reticulomyxa</taxon>
    </lineage>
</organism>
<dbReference type="Proteomes" id="UP000023152">
    <property type="component" value="Unassembled WGS sequence"/>
</dbReference>
<name>X6NQH3_RETFI</name>
<keyword evidence="1" id="KW-1133">Transmembrane helix</keyword>
<keyword evidence="1" id="KW-0812">Transmembrane</keyword>
<keyword evidence="1" id="KW-0472">Membrane</keyword>
<gene>
    <name evidence="3" type="ORF">RFI_09515</name>
</gene>
<feature type="signal peptide" evidence="2">
    <location>
        <begin position="1"/>
        <end position="35"/>
    </location>
</feature>
<keyword evidence="4" id="KW-1185">Reference proteome</keyword>
<reference evidence="3 4" key="1">
    <citation type="journal article" date="2013" name="Curr. Biol.">
        <title>The Genome of the Foraminiferan Reticulomyxa filosa.</title>
        <authorList>
            <person name="Glockner G."/>
            <person name="Hulsmann N."/>
            <person name="Schleicher M."/>
            <person name="Noegel A.A."/>
            <person name="Eichinger L."/>
            <person name="Gallinger C."/>
            <person name="Pawlowski J."/>
            <person name="Sierra R."/>
            <person name="Euteneuer U."/>
            <person name="Pillet L."/>
            <person name="Moustafa A."/>
            <person name="Platzer M."/>
            <person name="Groth M."/>
            <person name="Szafranski K."/>
            <person name="Schliwa M."/>
        </authorList>
    </citation>
    <scope>NUCLEOTIDE SEQUENCE [LARGE SCALE GENOMIC DNA]</scope>
</reference>
<evidence type="ECO:0000313" key="4">
    <source>
        <dbReference type="Proteomes" id="UP000023152"/>
    </source>
</evidence>
<feature type="non-terminal residue" evidence="3">
    <location>
        <position position="1"/>
    </location>
</feature>
<evidence type="ECO:0000313" key="3">
    <source>
        <dbReference type="EMBL" id="ETO27617.1"/>
    </source>
</evidence>
<keyword evidence="2" id="KW-0732">Signal</keyword>
<dbReference type="EMBL" id="ASPP01007143">
    <property type="protein sequence ID" value="ETO27617.1"/>
    <property type="molecule type" value="Genomic_DNA"/>
</dbReference>
<sequence length="147" mass="16412">VFKGMKMDVYYMKCGLHMDKSLLFVLLLMVQLVSSNNSSDNSSNSSSSSIIVAVRNNKSGGNVMIELLIEMKSMSSIEQLKSGCCAVNGKVKSTSLWYCKFLMLALHFLFFCQIVVLLIFFKNNSTHSPAHLTAFSSNYIIAKNFKI</sequence>
<evidence type="ECO:0000256" key="2">
    <source>
        <dbReference type="SAM" id="SignalP"/>
    </source>
</evidence>
<feature type="chain" id="PRO_5004975754" evidence="2">
    <location>
        <begin position="36"/>
        <end position="147"/>
    </location>
</feature>
<comment type="caution">
    <text evidence="3">The sequence shown here is derived from an EMBL/GenBank/DDBJ whole genome shotgun (WGS) entry which is preliminary data.</text>
</comment>
<accession>X6NQH3</accession>
<proteinExistence type="predicted"/>
<evidence type="ECO:0000256" key="1">
    <source>
        <dbReference type="SAM" id="Phobius"/>
    </source>
</evidence>
<protein>
    <submittedName>
        <fullName evidence="3">Uncharacterized protein</fullName>
    </submittedName>
</protein>